<sequence length="208" mass="23031">MRVPGSWRLSASGVPVPPAPTGADWRAEIARIRSSLPEQVRNEPRYTPDSHTLWTMYFGRRHADQLASTNDVEPHGRINFEGRRQWWGVPGRTLEAVLEHIEAGNTPCLQYPGPPSFSRRHGSSWTPQRMETATSSLSGSGSLSSGSLARRPIKPKPQEMPLGRLLIINKGGRPSPSSSRLVRPKTEPGLLPVKQNCINRKLDTCVDT</sequence>
<feature type="region of interest" description="Disordered" evidence="1">
    <location>
        <begin position="1"/>
        <end position="20"/>
    </location>
</feature>
<feature type="compositionally biased region" description="Polar residues" evidence="1">
    <location>
        <begin position="123"/>
        <end position="134"/>
    </location>
</feature>
<feature type="compositionally biased region" description="Low complexity" evidence="1">
    <location>
        <begin position="135"/>
        <end position="148"/>
    </location>
</feature>
<accession>N1R4K6</accession>
<dbReference type="EnsemblPlants" id="EMT33439">
    <property type="protein sequence ID" value="EMT33439"/>
    <property type="gene ID" value="F775_25706"/>
</dbReference>
<evidence type="ECO:0000313" key="2">
    <source>
        <dbReference type="EnsemblPlants" id="EMT33439"/>
    </source>
</evidence>
<name>N1R4K6_AEGTA</name>
<dbReference type="AlphaFoldDB" id="N1R4K6"/>
<proteinExistence type="predicted"/>
<protein>
    <submittedName>
        <fullName evidence="2">Uncharacterized protein</fullName>
    </submittedName>
</protein>
<reference evidence="2" key="1">
    <citation type="submission" date="2015-06" db="UniProtKB">
        <authorList>
            <consortium name="EnsemblPlants"/>
        </authorList>
    </citation>
    <scope>IDENTIFICATION</scope>
</reference>
<evidence type="ECO:0000256" key="1">
    <source>
        <dbReference type="SAM" id="MobiDB-lite"/>
    </source>
</evidence>
<feature type="region of interest" description="Disordered" evidence="1">
    <location>
        <begin position="109"/>
        <end position="190"/>
    </location>
</feature>
<organism evidence="2">
    <name type="scientific">Aegilops tauschii</name>
    <name type="common">Tausch's goatgrass</name>
    <name type="synonym">Aegilops squarrosa</name>
    <dbReference type="NCBI Taxonomy" id="37682"/>
    <lineage>
        <taxon>Eukaryota</taxon>
        <taxon>Viridiplantae</taxon>
        <taxon>Streptophyta</taxon>
        <taxon>Embryophyta</taxon>
        <taxon>Tracheophyta</taxon>
        <taxon>Spermatophyta</taxon>
        <taxon>Magnoliopsida</taxon>
        <taxon>Liliopsida</taxon>
        <taxon>Poales</taxon>
        <taxon>Poaceae</taxon>
        <taxon>BOP clade</taxon>
        <taxon>Pooideae</taxon>
        <taxon>Triticodae</taxon>
        <taxon>Triticeae</taxon>
        <taxon>Triticinae</taxon>
        <taxon>Aegilops</taxon>
    </lineage>
</organism>
<feature type="compositionally biased region" description="Low complexity" evidence="1">
    <location>
        <begin position="171"/>
        <end position="180"/>
    </location>
</feature>